<feature type="compositionally biased region" description="Low complexity" evidence="1">
    <location>
        <begin position="77"/>
        <end position="93"/>
    </location>
</feature>
<evidence type="ECO:0000256" key="1">
    <source>
        <dbReference type="SAM" id="MobiDB-lite"/>
    </source>
</evidence>
<organism evidence="2 3">
    <name type="scientific">Herbiconiux daphne</name>
    <dbReference type="NCBI Taxonomy" id="2970914"/>
    <lineage>
        <taxon>Bacteria</taxon>
        <taxon>Bacillati</taxon>
        <taxon>Actinomycetota</taxon>
        <taxon>Actinomycetes</taxon>
        <taxon>Micrococcales</taxon>
        <taxon>Microbacteriaceae</taxon>
        <taxon>Herbiconiux</taxon>
    </lineage>
</organism>
<evidence type="ECO:0000313" key="2">
    <source>
        <dbReference type="EMBL" id="MCS5735002.1"/>
    </source>
</evidence>
<proteinExistence type="predicted"/>
<gene>
    <name evidence="2" type="ORF">N1032_14750</name>
</gene>
<comment type="caution">
    <text evidence="2">The sequence shown here is derived from an EMBL/GenBank/DDBJ whole genome shotgun (WGS) entry which is preliminary data.</text>
</comment>
<name>A0ABT2H4Y2_9MICO</name>
<evidence type="ECO:0000313" key="3">
    <source>
        <dbReference type="Proteomes" id="UP001165586"/>
    </source>
</evidence>
<reference evidence="2" key="1">
    <citation type="submission" date="2022-08" db="EMBL/GenBank/DDBJ databases">
        <authorList>
            <person name="Deng Y."/>
            <person name="Han X.-F."/>
            <person name="Zhang Y.-Q."/>
        </authorList>
    </citation>
    <scope>NUCLEOTIDE SEQUENCE</scope>
    <source>
        <strain evidence="2">CPCC 203386</strain>
    </source>
</reference>
<sequence length="224" mass="25456">MQFDRRLTPDEFWKHVDDTDERLRSTFAPIEAYGLARWPGFSMVTEWDDSGHTRVISFARAMPATIPTASTAPFATTAAPETVGDGVPDAAALDPRDRPPAPPVPDPFDVHVHWRVGESRAVVEQLRRRESALEARNTAWYRPVYPTEHLPDRIVDIKVDGRREPFEVWVRGAVWWAATTLGGRTLAVSARDVPFEDVAFRRVTDVEPYLEGRRAWLRRVRGEA</sequence>
<dbReference type="EMBL" id="JANLCJ010000005">
    <property type="protein sequence ID" value="MCS5735002.1"/>
    <property type="molecule type" value="Genomic_DNA"/>
</dbReference>
<protein>
    <submittedName>
        <fullName evidence="2">Uncharacterized protein</fullName>
    </submittedName>
</protein>
<feature type="region of interest" description="Disordered" evidence="1">
    <location>
        <begin position="77"/>
        <end position="104"/>
    </location>
</feature>
<keyword evidence="3" id="KW-1185">Reference proteome</keyword>
<accession>A0ABT2H4Y2</accession>
<dbReference type="RefSeq" id="WP_259539910.1">
    <property type="nucleotide sequence ID" value="NZ_JANLCJ010000005.1"/>
</dbReference>
<dbReference type="Proteomes" id="UP001165586">
    <property type="component" value="Unassembled WGS sequence"/>
</dbReference>